<evidence type="ECO:0000313" key="3">
    <source>
        <dbReference type="Proteomes" id="UP000192678"/>
    </source>
</evidence>
<evidence type="ECO:0000313" key="2">
    <source>
        <dbReference type="EMBL" id="SMD00371.1"/>
    </source>
</evidence>
<dbReference type="AlphaFoldDB" id="A0A1W2DSE2"/>
<sequence>MKLRLFLILVLLYQSSIAFSEVITVTSNADAGVGTLKEALTKAAANGVVEKDYIHFNLPGNTEADRTILLQTELPRVSSNLVIDGSSQPGSGLGISTAKIIIKPNRYIYKPRNWTTAAFYLFQVSNVEIYGFYFTGFYNLLSPYGVYSGTKPSGIFAIASNDITIGAPGKINIFSSNEIGLHIALSDDELYYQPLAKGVKVQSNWVGLTPEGTNNGSNLIESGMVISSDGGIIGGSNIDHGNIFVANGLSNGGKDNVVENNKFGIDAHGNISNVARVGCSGEGLTFRNNIASSFYVEFSYLKNFAVMGNKDLIFSGNVTADFSMYYCENGKFGTDADEDKNTIRIRNGAIGSTGGKNIEIRKNSIHCSYPAYAFNDSRSAIPLIQVLINTDTEYSGTATPNSDVYIYNDNTDCNVCSPVEFYAKLKADPSGNWKITGDFSNNKFVSNATLINSSSEYTQPRVLSARGGYPHLTVNPSCGLNNGSIKLLNLIHVLKVEWFNTRDEKVGEGIEISGLGPGRYYAKAYNGKCFVRYNEVDLINSKPIINDQNLIVSQPGCGTNNGSIKGISAWATDGSMVSVKWLDNNNNVVGTGSTNISGLAPGKYTLNVETARNCGDSYGPIILTNQTGPNIDQSTADIQSSSCNVATGSIKNIQVTGSGTLTYRWKNAAGQQVGNAAELINMSAGQYTLEVKDVSACPALVSSPITIPEINGITINTANKLIDKATCNTGNGRITGITVSGATSYQWLDAGGTVVASTLNLTGMPAGKYRLVASNSVCNKTSEELTIELAQSTRNYTTTKISTPATCGLDNGKIEAIFTNDQPGSCFWKNNAGTIVGNSRILENQGAGAYDLYAIDDLGCERFLQQYSIGNLAGASINRGVERILNDECGLGSGQIIAPGLSGGQLPYFYEWKDAGGRVLASGATLDGIKAGVYQLTIGDALVCSRQTISYTVNDESRILPAPVVNNLKICAAGDALIQVLQPVNGKYLLYTGGGSLVDQNNTGTFKVNVKESQSFSVVLRQGNCESLASSCRITIENDGISKLANALSPNNDGVNDEWLLPGMQNYPEATVAIYNRYGHKVFETTGYRTPFNGRRNGNELPIGTYYYIIDLKRGCGLQKGSLTIVR</sequence>
<dbReference type="Pfam" id="PF13585">
    <property type="entry name" value="CHU_C"/>
    <property type="match status" value="1"/>
</dbReference>
<feature type="chain" id="PRO_5012190491" evidence="1">
    <location>
        <begin position="21"/>
        <end position="1127"/>
    </location>
</feature>
<accession>A0A1W2DSE2</accession>
<name>A0A1W2DSE2_9SPHI</name>
<reference evidence="2 3" key="1">
    <citation type="submission" date="2017-04" db="EMBL/GenBank/DDBJ databases">
        <authorList>
            <person name="Afonso C.L."/>
            <person name="Miller P.J."/>
            <person name="Scott M.A."/>
            <person name="Spackman E."/>
            <person name="Goraichik I."/>
            <person name="Dimitrov K.M."/>
            <person name="Suarez D.L."/>
            <person name="Swayne D.E."/>
        </authorList>
    </citation>
    <scope>NUCLEOTIDE SEQUENCE [LARGE SCALE GENOMIC DNA]</scope>
    <source>
        <strain evidence="2 3">DSM 19625</strain>
    </source>
</reference>
<dbReference type="EMBL" id="FWYB01000008">
    <property type="protein sequence ID" value="SMD00371.1"/>
    <property type="molecule type" value="Genomic_DNA"/>
</dbReference>
<organism evidence="2 3">
    <name type="scientific">Pedobacter nyackensis</name>
    <dbReference type="NCBI Taxonomy" id="475255"/>
    <lineage>
        <taxon>Bacteria</taxon>
        <taxon>Pseudomonadati</taxon>
        <taxon>Bacteroidota</taxon>
        <taxon>Sphingobacteriia</taxon>
        <taxon>Sphingobacteriales</taxon>
        <taxon>Sphingobacteriaceae</taxon>
        <taxon>Pedobacter</taxon>
    </lineage>
</organism>
<gene>
    <name evidence="2" type="ORF">SAMN04488101_10825</name>
</gene>
<feature type="signal peptide" evidence="1">
    <location>
        <begin position="1"/>
        <end position="20"/>
    </location>
</feature>
<dbReference type="Proteomes" id="UP000192678">
    <property type="component" value="Unassembled WGS sequence"/>
</dbReference>
<protein>
    <submittedName>
        <fullName evidence="2">Gliding motility-associated C-terminal domain-containing protein</fullName>
    </submittedName>
</protein>
<keyword evidence="1" id="KW-0732">Signal</keyword>
<dbReference type="RefSeq" id="WP_084290139.1">
    <property type="nucleotide sequence ID" value="NZ_FWYB01000008.1"/>
</dbReference>
<dbReference type="NCBIfam" id="TIGR04131">
    <property type="entry name" value="Bac_Flav_CTERM"/>
    <property type="match status" value="1"/>
</dbReference>
<keyword evidence="3" id="KW-1185">Reference proteome</keyword>
<dbReference type="InterPro" id="IPR026341">
    <property type="entry name" value="T9SS_type_B"/>
</dbReference>
<dbReference type="STRING" id="475255.SAMN04488101_10825"/>
<evidence type="ECO:0000256" key="1">
    <source>
        <dbReference type="SAM" id="SignalP"/>
    </source>
</evidence>
<dbReference type="OrthoDB" id="635358at2"/>
<proteinExistence type="predicted"/>